<protein>
    <recommendedName>
        <fullName evidence="4">Apple domain-containing protein</fullName>
    </recommendedName>
</protein>
<keyword evidence="1" id="KW-0732">Signal</keyword>
<feature type="chain" id="PRO_5040227733" description="Apple domain-containing protein" evidence="1">
    <location>
        <begin position="20"/>
        <end position="294"/>
    </location>
</feature>
<dbReference type="EMBL" id="ML978138">
    <property type="protein sequence ID" value="KAF2093347.1"/>
    <property type="molecule type" value="Genomic_DNA"/>
</dbReference>
<evidence type="ECO:0000313" key="2">
    <source>
        <dbReference type="EMBL" id="KAF2093347.1"/>
    </source>
</evidence>
<dbReference type="AlphaFoldDB" id="A0A9P4I794"/>
<dbReference type="Proteomes" id="UP000799772">
    <property type="component" value="Unassembled WGS sequence"/>
</dbReference>
<feature type="signal peptide" evidence="1">
    <location>
        <begin position="1"/>
        <end position="19"/>
    </location>
</feature>
<name>A0A9P4I794_9PEZI</name>
<gene>
    <name evidence="2" type="ORF">NA57DRAFT_61473</name>
</gene>
<keyword evidence="3" id="KW-1185">Reference proteome</keyword>
<accession>A0A9P4I794</accession>
<reference evidence="2" key="1">
    <citation type="journal article" date="2020" name="Stud. Mycol.">
        <title>101 Dothideomycetes genomes: a test case for predicting lifestyles and emergence of pathogens.</title>
        <authorList>
            <person name="Haridas S."/>
            <person name="Albert R."/>
            <person name="Binder M."/>
            <person name="Bloem J."/>
            <person name="Labutti K."/>
            <person name="Salamov A."/>
            <person name="Andreopoulos B."/>
            <person name="Baker S."/>
            <person name="Barry K."/>
            <person name="Bills G."/>
            <person name="Bluhm B."/>
            <person name="Cannon C."/>
            <person name="Castanera R."/>
            <person name="Culley D."/>
            <person name="Daum C."/>
            <person name="Ezra D."/>
            <person name="Gonzalez J."/>
            <person name="Henrissat B."/>
            <person name="Kuo A."/>
            <person name="Liang C."/>
            <person name="Lipzen A."/>
            <person name="Lutzoni F."/>
            <person name="Magnuson J."/>
            <person name="Mondo S."/>
            <person name="Nolan M."/>
            <person name="Ohm R."/>
            <person name="Pangilinan J."/>
            <person name="Park H.-J."/>
            <person name="Ramirez L."/>
            <person name="Alfaro M."/>
            <person name="Sun H."/>
            <person name="Tritt A."/>
            <person name="Yoshinaga Y."/>
            <person name="Zwiers L.-H."/>
            <person name="Turgeon B."/>
            <person name="Goodwin S."/>
            <person name="Spatafora J."/>
            <person name="Crous P."/>
            <person name="Grigoriev I."/>
        </authorList>
    </citation>
    <scope>NUCLEOTIDE SEQUENCE</scope>
    <source>
        <strain evidence="2">CBS 133067</strain>
    </source>
</reference>
<evidence type="ECO:0000313" key="3">
    <source>
        <dbReference type="Proteomes" id="UP000799772"/>
    </source>
</evidence>
<sequence>MFYTNILTVITLLAASVSAIPADSLQKREDCTCDKLHTTLTNSKYRTAASAFCSTYIQHTVTSTSTHTVSHTSTVTVKPSPKTTTKVDTITSTKVASSTSSYLETTSNTIYKRGTTTTKNIAGYPTFIAASYIASHVSSACSCLITPSKLKTSTVHRTITKTATVKHSTTLKPSTVTKTSKTTTILPTTTIISSPKDIYCNVYGTTNGANLITDGWDTVSTLPDCLSWCTGSDGCAMVHFGCADQCYCGLYSSNDLSQEYYMGSSDYGSAYALWDVECSPANATTSASPATTTI</sequence>
<evidence type="ECO:0008006" key="4">
    <source>
        <dbReference type="Google" id="ProtNLM"/>
    </source>
</evidence>
<organism evidence="2 3">
    <name type="scientific">Rhizodiscina lignyota</name>
    <dbReference type="NCBI Taxonomy" id="1504668"/>
    <lineage>
        <taxon>Eukaryota</taxon>
        <taxon>Fungi</taxon>
        <taxon>Dikarya</taxon>
        <taxon>Ascomycota</taxon>
        <taxon>Pezizomycotina</taxon>
        <taxon>Dothideomycetes</taxon>
        <taxon>Pleosporomycetidae</taxon>
        <taxon>Aulographales</taxon>
        <taxon>Rhizodiscinaceae</taxon>
        <taxon>Rhizodiscina</taxon>
    </lineage>
</organism>
<proteinExistence type="predicted"/>
<comment type="caution">
    <text evidence="2">The sequence shown here is derived from an EMBL/GenBank/DDBJ whole genome shotgun (WGS) entry which is preliminary data.</text>
</comment>
<evidence type="ECO:0000256" key="1">
    <source>
        <dbReference type="SAM" id="SignalP"/>
    </source>
</evidence>